<organism evidence="3 4">
    <name type="scientific">Dyadobacter jejuensis</name>
    <dbReference type="NCBI Taxonomy" id="1082580"/>
    <lineage>
        <taxon>Bacteria</taxon>
        <taxon>Pseudomonadati</taxon>
        <taxon>Bacteroidota</taxon>
        <taxon>Cytophagia</taxon>
        <taxon>Cytophagales</taxon>
        <taxon>Spirosomataceae</taxon>
        <taxon>Dyadobacter</taxon>
    </lineage>
</organism>
<feature type="transmembrane region" description="Helical" evidence="1">
    <location>
        <begin position="59"/>
        <end position="80"/>
    </location>
</feature>
<keyword evidence="4" id="KW-1185">Reference proteome</keyword>
<proteinExistence type="predicted"/>
<protein>
    <submittedName>
        <fullName evidence="3">Undecaprenyl-diphosphatase</fullName>
    </submittedName>
</protein>
<dbReference type="Gene3D" id="1.20.144.10">
    <property type="entry name" value="Phosphatidic acid phosphatase type 2/haloperoxidase"/>
    <property type="match status" value="1"/>
</dbReference>
<dbReference type="EMBL" id="QGDT01000003">
    <property type="protein sequence ID" value="PWJ58870.1"/>
    <property type="molecule type" value="Genomic_DNA"/>
</dbReference>
<feature type="transmembrane region" description="Helical" evidence="1">
    <location>
        <begin position="160"/>
        <end position="178"/>
    </location>
</feature>
<dbReference type="AlphaFoldDB" id="A0A316APW4"/>
<reference evidence="3 4" key="1">
    <citation type="submission" date="2018-03" db="EMBL/GenBank/DDBJ databases">
        <title>Genomic Encyclopedia of Archaeal and Bacterial Type Strains, Phase II (KMG-II): from individual species to whole genera.</title>
        <authorList>
            <person name="Goeker M."/>
        </authorList>
    </citation>
    <scope>NUCLEOTIDE SEQUENCE [LARGE SCALE GENOMIC DNA]</scope>
    <source>
        <strain evidence="3 4">DSM 100346</strain>
    </source>
</reference>
<dbReference type="RefSeq" id="WP_109673795.1">
    <property type="nucleotide sequence ID" value="NZ_QGDT01000003.1"/>
</dbReference>
<dbReference type="OrthoDB" id="9789113at2"/>
<evidence type="ECO:0000256" key="1">
    <source>
        <dbReference type="SAM" id="Phobius"/>
    </source>
</evidence>
<name>A0A316APW4_9BACT</name>
<dbReference type="SMART" id="SM00014">
    <property type="entry name" value="acidPPc"/>
    <property type="match status" value="1"/>
</dbReference>
<gene>
    <name evidence="3" type="ORF">CLV98_103237</name>
</gene>
<keyword evidence="1" id="KW-1133">Transmembrane helix</keyword>
<keyword evidence="1" id="KW-0812">Transmembrane</keyword>
<dbReference type="PANTHER" id="PTHR14969:SF13">
    <property type="entry name" value="AT30094P"/>
    <property type="match status" value="1"/>
</dbReference>
<accession>A0A316APW4</accession>
<keyword evidence="1" id="KW-0472">Membrane</keyword>
<dbReference type="InterPro" id="IPR036938">
    <property type="entry name" value="PAP2/HPO_sf"/>
</dbReference>
<comment type="caution">
    <text evidence="3">The sequence shown here is derived from an EMBL/GenBank/DDBJ whole genome shotgun (WGS) entry which is preliminary data.</text>
</comment>
<evidence type="ECO:0000313" key="4">
    <source>
        <dbReference type="Proteomes" id="UP000245880"/>
    </source>
</evidence>
<dbReference type="InterPro" id="IPR000326">
    <property type="entry name" value="PAP2/HPO"/>
</dbReference>
<dbReference type="SUPFAM" id="SSF48317">
    <property type="entry name" value="Acid phosphatase/Vanadium-dependent haloperoxidase"/>
    <property type="match status" value="1"/>
</dbReference>
<dbReference type="PANTHER" id="PTHR14969">
    <property type="entry name" value="SPHINGOSINE-1-PHOSPHATE PHOSPHOHYDROLASE"/>
    <property type="match status" value="1"/>
</dbReference>
<feature type="transmembrane region" description="Helical" evidence="1">
    <location>
        <begin position="33"/>
        <end position="52"/>
    </location>
</feature>
<dbReference type="Proteomes" id="UP000245880">
    <property type="component" value="Unassembled WGS sequence"/>
</dbReference>
<sequence>MNESLQHLISLDQRIFLALNGQHSPFWDVVMSWITYKYSWIPMYLILLAVTIRKNKKGAIAMVIALIAAVGLADFVTSGLMKPYFARLRPCHDPVISQLVHTVDGCGGMFGYASSHASTSMALAICWILLMGPQFRFLLGWVLIYSYSRIYVGVHYPLDILTGWLAGFLIALLSFKVYQTFLPKNSHN</sequence>
<feature type="domain" description="Phosphatidic acid phosphatase type 2/haloperoxidase" evidence="2">
    <location>
        <begin position="62"/>
        <end position="175"/>
    </location>
</feature>
<dbReference type="Pfam" id="PF01569">
    <property type="entry name" value="PAP2"/>
    <property type="match status" value="1"/>
</dbReference>
<evidence type="ECO:0000259" key="2">
    <source>
        <dbReference type="SMART" id="SM00014"/>
    </source>
</evidence>
<evidence type="ECO:0000313" key="3">
    <source>
        <dbReference type="EMBL" id="PWJ58870.1"/>
    </source>
</evidence>